<dbReference type="Proteomes" id="UP001335720">
    <property type="component" value="Chromosome"/>
</dbReference>
<evidence type="ECO:0000256" key="1">
    <source>
        <dbReference type="PROSITE-ProRule" id="PRU00023"/>
    </source>
</evidence>
<dbReference type="EMBL" id="AP027925">
    <property type="protein sequence ID" value="BED93041.1"/>
    <property type="molecule type" value="Genomic_DNA"/>
</dbReference>
<dbReference type="PROSITE" id="PS50297">
    <property type="entry name" value="ANK_REP_REGION"/>
    <property type="match status" value="1"/>
</dbReference>
<accession>A0AA48KWI1</accession>
<feature type="repeat" description="ANK" evidence="1">
    <location>
        <begin position="42"/>
        <end position="74"/>
    </location>
</feature>
<dbReference type="KEGG" id="ptrh:RsTaC01_0984"/>
<dbReference type="Gene3D" id="1.25.40.20">
    <property type="entry name" value="Ankyrin repeat-containing domain"/>
    <property type="match status" value="1"/>
</dbReference>
<dbReference type="Pfam" id="PF12796">
    <property type="entry name" value="Ank_2"/>
    <property type="match status" value="1"/>
</dbReference>
<evidence type="ECO:0000313" key="2">
    <source>
        <dbReference type="EMBL" id="BED93041.1"/>
    </source>
</evidence>
<organism evidence="2">
    <name type="scientific">Candidatus Paraimprobicoccus trichonymphae</name>
    <dbReference type="NCBI Taxonomy" id="3033793"/>
    <lineage>
        <taxon>Bacteria</taxon>
        <taxon>Bacillati</taxon>
        <taxon>Bacillota</taxon>
        <taxon>Clostridia</taxon>
        <taxon>Candidatus Paraimprobicoccus</taxon>
    </lineage>
</organism>
<dbReference type="InterPro" id="IPR052801">
    <property type="entry name" value="Ankyrin-EF-hand"/>
</dbReference>
<dbReference type="PANTHER" id="PTHR24127:SF1">
    <property type="entry name" value="ANKYRIN REPEAT AND EF-HAND DOMAIN-CONTAINING PROTEIN 1"/>
    <property type="match status" value="1"/>
</dbReference>
<keyword evidence="1" id="KW-0040">ANK repeat</keyword>
<dbReference type="SMART" id="SM00248">
    <property type="entry name" value="ANK"/>
    <property type="match status" value="2"/>
</dbReference>
<dbReference type="AlphaFoldDB" id="A0AA48KWI1"/>
<proteinExistence type="predicted"/>
<reference evidence="2" key="1">
    <citation type="journal article" date="2023" name="ISME J.">
        <title>Emergence of putative energy parasites within Clostridia revealed by genome analysis of a novel endosymbiotic clade.</title>
        <authorList>
            <person name="Takahashi K."/>
            <person name="Kuwahara H."/>
            <person name="Horikawa Y."/>
            <person name="Izawa K."/>
            <person name="Kato D."/>
            <person name="Inagaki T."/>
            <person name="Yuki M."/>
            <person name="Ohkuma M."/>
            <person name="Hongoh Y."/>
        </authorList>
    </citation>
    <scope>NUCLEOTIDE SEQUENCE</scope>
    <source>
        <strain evidence="2">RsTa-C01</strain>
    </source>
</reference>
<name>A0AA48KWI1_9FIRM</name>
<gene>
    <name evidence="2" type="ORF">RsTaC01_0984</name>
</gene>
<dbReference type="InterPro" id="IPR036770">
    <property type="entry name" value="Ankyrin_rpt-contain_sf"/>
</dbReference>
<dbReference type="PANTHER" id="PTHR24127">
    <property type="entry name" value="ANKYRIN REPEAT AND EF-HAND DOMAIN-CONTAINING PROTEIN 1"/>
    <property type="match status" value="1"/>
</dbReference>
<dbReference type="PROSITE" id="PS50088">
    <property type="entry name" value="ANK_REPEAT"/>
    <property type="match status" value="1"/>
</dbReference>
<dbReference type="InterPro" id="IPR002110">
    <property type="entry name" value="Ankyrin_rpt"/>
</dbReference>
<sequence length="117" mass="13412">MENENFMIFHREETKEKLNLDIIKVLIDYGADVNWRGTGSLTDYTALESACKLGNKDLIKFLVEKGADINGENGYRAVFRLFLSINYMVFDNTYSPKEVLKFLIESGLKSGENMTTR</sequence>
<dbReference type="SUPFAM" id="SSF48403">
    <property type="entry name" value="Ankyrin repeat"/>
    <property type="match status" value="1"/>
</dbReference>
<protein>
    <submittedName>
        <fullName evidence="2">Ankyrin repeat protein</fullName>
    </submittedName>
</protein>